<keyword evidence="11" id="KW-1185">Reference proteome</keyword>
<dbReference type="Proteomes" id="UP001058072">
    <property type="component" value="Chromosome"/>
</dbReference>
<dbReference type="PANTHER" id="PTHR42709:SF6">
    <property type="entry name" value="UNDECAPRENYL PHOSPHATE TRANSPORTER A"/>
    <property type="match status" value="1"/>
</dbReference>
<evidence type="ECO:0000313" key="10">
    <source>
        <dbReference type="EMBL" id="UUF07504.1"/>
    </source>
</evidence>
<sequence length="164" mass="18678">MLSSDILNYLDQYGPLLVFVIMFLEALNLTGIPSYIILPAIGFFIEQSPFSFLFILVMTLLGSISGCLLYYIVARKFGRSMYNYFYQKFPLAKRGLDKASELSERYGAMMCFTGRIIPTVRVFISLMSGVFQIPFKTYLIYSAAGITVWNFITLFIGYLTALYS</sequence>
<keyword evidence="3" id="KW-1003">Cell membrane</keyword>
<evidence type="ECO:0000256" key="2">
    <source>
        <dbReference type="ARBA" id="ARBA00010792"/>
    </source>
</evidence>
<feature type="domain" description="VTT" evidence="8">
    <location>
        <begin position="32"/>
        <end position="158"/>
    </location>
</feature>
<accession>A0A9Q9CEK2</accession>
<evidence type="ECO:0000256" key="6">
    <source>
        <dbReference type="ARBA" id="ARBA00023136"/>
    </source>
</evidence>
<keyword evidence="4 7" id="KW-0812">Transmembrane</keyword>
<evidence type="ECO:0000256" key="5">
    <source>
        <dbReference type="ARBA" id="ARBA00022989"/>
    </source>
</evidence>
<protein>
    <submittedName>
        <fullName evidence="10">DedA family protein</fullName>
    </submittedName>
</protein>
<feature type="transmembrane region" description="Helical" evidence="7">
    <location>
        <begin position="106"/>
        <end position="126"/>
    </location>
</feature>
<evidence type="ECO:0000256" key="4">
    <source>
        <dbReference type="ARBA" id="ARBA00022692"/>
    </source>
</evidence>
<dbReference type="InterPro" id="IPR032816">
    <property type="entry name" value="VTT_dom"/>
</dbReference>
<evidence type="ECO:0000259" key="8">
    <source>
        <dbReference type="Pfam" id="PF09335"/>
    </source>
</evidence>
<dbReference type="EMBL" id="CP071249">
    <property type="protein sequence ID" value="UUF06272.1"/>
    <property type="molecule type" value="Genomic_DNA"/>
</dbReference>
<evidence type="ECO:0000256" key="1">
    <source>
        <dbReference type="ARBA" id="ARBA00004651"/>
    </source>
</evidence>
<keyword evidence="5 7" id="KW-1133">Transmembrane helix</keyword>
<evidence type="ECO:0000313" key="11">
    <source>
        <dbReference type="Proteomes" id="UP001058016"/>
    </source>
</evidence>
<comment type="subcellular location">
    <subcellularLocation>
        <location evidence="1">Cell membrane</location>
        <topology evidence="1">Multi-pass membrane protein</topology>
    </subcellularLocation>
</comment>
<feature type="transmembrane region" description="Helical" evidence="7">
    <location>
        <begin position="16"/>
        <end position="38"/>
    </location>
</feature>
<reference evidence="10 11" key="1">
    <citation type="submission" date="2021-03" db="EMBL/GenBank/DDBJ databases">
        <title>Comparative Genomics and Metabolomics in the genus Turicibacter.</title>
        <authorList>
            <person name="Maki J."/>
            <person name="Looft T."/>
        </authorList>
    </citation>
    <scope>NUCLEOTIDE SEQUENCE</scope>
    <source>
        <strain evidence="10">ISU324</strain>
        <strain evidence="9 11">MMM721</strain>
    </source>
</reference>
<dbReference type="AlphaFoldDB" id="A0A9Q9CEK2"/>
<dbReference type="InterPro" id="IPR051311">
    <property type="entry name" value="DedA_domain"/>
</dbReference>
<name>A0A9Q9CEK2_9FIRM</name>
<dbReference type="EMBL" id="CP071250">
    <property type="protein sequence ID" value="UUF07504.1"/>
    <property type="molecule type" value="Genomic_DNA"/>
</dbReference>
<comment type="similarity">
    <text evidence="2">Belongs to the DedA family.</text>
</comment>
<gene>
    <name evidence="9" type="ORF">J0J69_01385</name>
    <name evidence="10" type="ORF">J0J70_07630</name>
</gene>
<dbReference type="PANTHER" id="PTHR42709">
    <property type="entry name" value="ALKALINE PHOSPHATASE LIKE PROTEIN"/>
    <property type="match status" value="1"/>
</dbReference>
<feature type="transmembrane region" description="Helical" evidence="7">
    <location>
        <begin position="50"/>
        <end position="73"/>
    </location>
</feature>
<organism evidence="10 12">
    <name type="scientific">Turicibacter bilis</name>
    <dbReference type="NCBI Taxonomy" id="2735723"/>
    <lineage>
        <taxon>Bacteria</taxon>
        <taxon>Bacillati</taxon>
        <taxon>Bacillota</taxon>
        <taxon>Erysipelotrichia</taxon>
        <taxon>Erysipelotrichales</taxon>
        <taxon>Turicibacteraceae</taxon>
        <taxon>Turicibacter</taxon>
    </lineage>
</organism>
<keyword evidence="6 7" id="KW-0472">Membrane</keyword>
<dbReference type="Pfam" id="PF09335">
    <property type="entry name" value="VTT_dom"/>
    <property type="match status" value="1"/>
</dbReference>
<dbReference type="GO" id="GO:0005886">
    <property type="term" value="C:plasma membrane"/>
    <property type="evidence" value="ECO:0007669"/>
    <property type="project" value="UniProtKB-SubCell"/>
</dbReference>
<evidence type="ECO:0000313" key="12">
    <source>
        <dbReference type="Proteomes" id="UP001058072"/>
    </source>
</evidence>
<dbReference type="Proteomes" id="UP001058016">
    <property type="component" value="Chromosome"/>
</dbReference>
<proteinExistence type="inferred from homology"/>
<feature type="transmembrane region" description="Helical" evidence="7">
    <location>
        <begin position="138"/>
        <end position="161"/>
    </location>
</feature>
<evidence type="ECO:0000256" key="7">
    <source>
        <dbReference type="SAM" id="Phobius"/>
    </source>
</evidence>
<evidence type="ECO:0000313" key="9">
    <source>
        <dbReference type="EMBL" id="UUF06272.1"/>
    </source>
</evidence>
<dbReference type="RefSeq" id="WP_212724284.1">
    <property type="nucleotide sequence ID" value="NZ_CP071249.1"/>
</dbReference>
<evidence type="ECO:0000256" key="3">
    <source>
        <dbReference type="ARBA" id="ARBA00022475"/>
    </source>
</evidence>